<dbReference type="GO" id="GO:0016020">
    <property type="term" value="C:membrane"/>
    <property type="evidence" value="ECO:0007669"/>
    <property type="project" value="InterPro"/>
</dbReference>
<dbReference type="PANTHER" id="PTHR34220">
    <property type="entry name" value="SENSOR HISTIDINE KINASE YPDA"/>
    <property type="match status" value="1"/>
</dbReference>
<feature type="transmembrane region" description="Helical" evidence="1">
    <location>
        <begin position="114"/>
        <end position="135"/>
    </location>
</feature>
<dbReference type="Proteomes" id="UP000277579">
    <property type="component" value="Unassembled WGS sequence"/>
</dbReference>
<proteinExistence type="predicted"/>
<dbReference type="OrthoDB" id="9809908at2"/>
<dbReference type="Pfam" id="PF06580">
    <property type="entry name" value="His_kinase"/>
    <property type="match status" value="1"/>
</dbReference>
<dbReference type="EMBL" id="RBLC01000002">
    <property type="protein sequence ID" value="RKS23183.1"/>
    <property type="molecule type" value="Genomic_DNA"/>
</dbReference>
<evidence type="ECO:0000313" key="4">
    <source>
        <dbReference type="Proteomes" id="UP000277579"/>
    </source>
</evidence>
<evidence type="ECO:0000259" key="2">
    <source>
        <dbReference type="Pfam" id="PF06580"/>
    </source>
</evidence>
<dbReference type="GO" id="GO:0000155">
    <property type="term" value="F:phosphorelay sensor kinase activity"/>
    <property type="evidence" value="ECO:0007669"/>
    <property type="project" value="InterPro"/>
</dbReference>
<feature type="transmembrane region" description="Helical" evidence="1">
    <location>
        <begin position="35"/>
        <end position="54"/>
    </location>
</feature>
<feature type="transmembrane region" description="Helical" evidence="1">
    <location>
        <begin position="74"/>
        <end position="94"/>
    </location>
</feature>
<dbReference type="InterPro" id="IPR050640">
    <property type="entry name" value="Bact_2-comp_sensor_kinase"/>
</dbReference>
<dbReference type="AlphaFoldDB" id="A0A495MEL1"/>
<evidence type="ECO:0000256" key="1">
    <source>
        <dbReference type="SAM" id="Phobius"/>
    </source>
</evidence>
<protein>
    <submittedName>
        <fullName evidence="3">Histidine kinase</fullName>
    </submittedName>
</protein>
<sequence length="347" mass="40330">MKWKVDNVLDNKWWQEVAILLFSFSLFSLKNDWILFNSAIAVWSGIGYYLMLYLHAQTNRFFLLPILVKQHKGFLYLVLTILLALLFSVVVYEISSVWITKASSLYEFSHQKSYQYQLATVIGTLICILGPVMFLKFYREEKRKREEALLLNQMQLNSLKSQLNPHFLFNTFNTLYGISLEFPERTPDLIMKVSQLMRYQLESNAKQCVSLEEELSFINSYIQLEKERVGYRCEITYDSKIDNENAYKISPMLLIAFVENAFKHGTCAIENCYVHISITVEKGKLHLQIVNSIPEKKINVVSTRIGIQNTTERLKIIYGSDYTLDIKNTDTVYTVNLALPLKKVGES</sequence>
<keyword evidence="1" id="KW-1133">Transmembrane helix</keyword>
<keyword evidence="3" id="KW-0808">Transferase</keyword>
<keyword evidence="4" id="KW-1185">Reference proteome</keyword>
<reference evidence="3 4" key="1">
    <citation type="submission" date="2018-10" db="EMBL/GenBank/DDBJ databases">
        <title>Genomic Encyclopedia of Archaeal and Bacterial Type Strains, Phase II (KMG-II): from individual species to whole genera.</title>
        <authorList>
            <person name="Goeker M."/>
        </authorList>
    </citation>
    <scope>NUCLEOTIDE SEQUENCE [LARGE SCALE GENOMIC DNA]</scope>
    <source>
        <strain evidence="3 4">DSM 29537</strain>
    </source>
</reference>
<dbReference type="InterPro" id="IPR036890">
    <property type="entry name" value="HATPase_C_sf"/>
</dbReference>
<feature type="domain" description="Signal transduction histidine kinase internal region" evidence="2">
    <location>
        <begin position="154"/>
        <end position="232"/>
    </location>
</feature>
<dbReference type="RefSeq" id="WP_121376405.1">
    <property type="nucleotide sequence ID" value="NZ_RBLC01000002.1"/>
</dbReference>
<dbReference type="InterPro" id="IPR010559">
    <property type="entry name" value="Sig_transdc_His_kin_internal"/>
</dbReference>
<keyword evidence="1" id="KW-0472">Membrane</keyword>
<keyword evidence="3" id="KW-0418">Kinase</keyword>
<dbReference type="Gene3D" id="3.30.565.10">
    <property type="entry name" value="Histidine kinase-like ATPase, C-terminal domain"/>
    <property type="match status" value="1"/>
</dbReference>
<accession>A0A495MEL1</accession>
<dbReference type="PANTHER" id="PTHR34220:SF7">
    <property type="entry name" value="SENSOR HISTIDINE KINASE YPDA"/>
    <property type="match status" value="1"/>
</dbReference>
<gene>
    <name evidence="3" type="ORF">CLV94_2088</name>
</gene>
<comment type="caution">
    <text evidence="3">The sequence shown here is derived from an EMBL/GenBank/DDBJ whole genome shotgun (WGS) entry which is preliminary data.</text>
</comment>
<organism evidence="3 4">
    <name type="scientific">Flavobacterium endophyticum</name>
    <dbReference type="NCBI Taxonomy" id="1540163"/>
    <lineage>
        <taxon>Bacteria</taxon>
        <taxon>Pseudomonadati</taxon>
        <taxon>Bacteroidota</taxon>
        <taxon>Flavobacteriia</taxon>
        <taxon>Flavobacteriales</taxon>
        <taxon>Flavobacteriaceae</taxon>
        <taxon>Flavobacterium</taxon>
    </lineage>
</organism>
<keyword evidence="1" id="KW-0812">Transmembrane</keyword>
<name>A0A495MEL1_9FLAO</name>
<evidence type="ECO:0000313" key="3">
    <source>
        <dbReference type="EMBL" id="RKS23183.1"/>
    </source>
</evidence>